<accession>A0A0E9Q5C2</accession>
<dbReference type="EMBL" id="GBXM01096476">
    <property type="protein sequence ID" value="JAH12101.1"/>
    <property type="molecule type" value="Transcribed_RNA"/>
</dbReference>
<reference evidence="1" key="2">
    <citation type="journal article" date="2015" name="Fish Shellfish Immunol.">
        <title>Early steps in the European eel (Anguilla anguilla)-Vibrio vulnificus interaction in the gills: Role of the RtxA13 toxin.</title>
        <authorList>
            <person name="Callol A."/>
            <person name="Pajuelo D."/>
            <person name="Ebbesson L."/>
            <person name="Teles M."/>
            <person name="MacKenzie S."/>
            <person name="Amaro C."/>
        </authorList>
    </citation>
    <scope>NUCLEOTIDE SEQUENCE</scope>
</reference>
<sequence>MQQCNEHIKLICSDVMNCSVLA</sequence>
<name>A0A0E9Q5C2_ANGAN</name>
<evidence type="ECO:0000313" key="1">
    <source>
        <dbReference type="EMBL" id="JAH12101.1"/>
    </source>
</evidence>
<dbReference type="AlphaFoldDB" id="A0A0E9Q5C2"/>
<reference evidence="1" key="1">
    <citation type="submission" date="2014-11" db="EMBL/GenBank/DDBJ databases">
        <authorList>
            <person name="Amaro Gonzalez C."/>
        </authorList>
    </citation>
    <scope>NUCLEOTIDE SEQUENCE</scope>
</reference>
<protein>
    <submittedName>
        <fullName evidence="1">Uncharacterized protein</fullName>
    </submittedName>
</protein>
<dbReference type="EMBL" id="GBXM01091681">
    <property type="protein sequence ID" value="JAH16896.1"/>
    <property type="molecule type" value="Transcribed_RNA"/>
</dbReference>
<proteinExistence type="predicted"/>
<organism evidence="1">
    <name type="scientific">Anguilla anguilla</name>
    <name type="common">European freshwater eel</name>
    <name type="synonym">Muraena anguilla</name>
    <dbReference type="NCBI Taxonomy" id="7936"/>
    <lineage>
        <taxon>Eukaryota</taxon>
        <taxon>Metazoa</taxon>
        <taxon>Chordata</taxon>
        <taxon>Craniata</taxon>
        <taxon>Vertebrata</taxon>
        <taxon>Euteleostomi</taxon>
        <taxon>Actinopterygii</taxon>
        <taxon>Neopterygii</taxon>
        <taxon>Teleostei</taxon>
        <taxon>Anguilliformes</taxon>
        <taxon>Anguillidae</taxon>
        <taxon>Anguilla</taxon>
    </lineage>
</organism>